<dbReference type="Proteomes" id="UP000215596">
    <property type="component" value="Unassembled WGS sequence"/>
</dbReference>
<dbReference type="RefSeq" id="WP_095267177.1">
    <property type="nucleotide sequence ID" value="NZ_NPBY01000066.1"/>
</dbReference>
<organism evidence="1 2">
    <name type="scientific">Paenibacillus campinasensis</name>
    <dbReference type="NCBI Taxonomy" id="66347"/>
    <lineage>
        <taxon>Bacteria</taxon>
        <taxon>Bacillati</taxon>
        <taxon>Bacillota</taxon>
        <taxon>Bacilli</taxon>
        <taxon>Bacillales</taxon>
        <taxon>Paenibacillaceae</taxon>
        <taxon>Paenibacillus</taxon>
    </lineage>
</organism>
<accession>A0A268EJT7</accession>
<proteinExistence type="predicted"/>
<reference evidence="1 2" key="1">
    <citation type="submission" date="2017-07" db="EMBL/GenBank/DDBJ databases">
        <title>Isolation and whole genome analysis of endospore-forming bacteria from heroin.</title>
        <authorList>
            <person name="Kalinowski J."/>
            <person name="Ahrens B."/>
            <person name="Al-Dilaimi A."/>
            <person name="Winkler A."/>
            <person name="Wibberg D."/>
            <person name="Schleenbecker U."/>
            <person name="Ruckert C."/>
            <person name="Wolfel R."/>
            <person name="Grass G."/>
        </authorList>
    </citation>
    <scope>NUCLEOTIDE SEQUENCE [LARGE SCALE GENOMIC DNA]</scope>
    <source>
        <strain evidence="1 2">7537-G1</strain>
    </source>
</reference>
<dbReference type="AlphaFoldDB" id="A0A268EJT7"/>
<dbReference type="NCBIfam" id="NF038155">
    <property type="entry name" value="lanthi_I_FDLD"/>
    <property type="match status" value="1"/>
</dbReference>
<dbReference type="EMBL" id="NPBY01000066">
    <property type="protein sequence ID" value="PAD73396.1"/>
    <property type="molecule type" value="Genomic_DNA"/>
</dbReference>
<protein>
    <submittedName>
        <fullName evidence="1">Subtilin lantibiotic</fullName>
    </submittedName>
</protein>
<dbReference type="OrthoDB" id="2644227at2"/>
<evidence type="ECO:0000313" key="1">
    <source>
        <dbReference type="EMBL" id="PAD73396.1"/>
    </source>
</evidence>
<gene>
    <name evidence="1" type="ORF">CHH67_20140</name>
</gene>
<comment type="caution">
    <text evidence="1">The sequence shown here is derived from an EMBL/GenBank/DDBJ whole genome shotgun (WGS) entry which is preliminary data.</text>
</comment>
<name>A0A268EJT7_9BACL</name>
<sequence length="50" mass="5418">MKNQFDLDLQVAKDEVAPKEVQPASGLICTPSCLTGTLNCKVSLTFCRTC</sequence>
<evidence type="ECO:0000313" key="2">
    <source>
        <dbReference type="Proteomes" id="UP000215596"/>
    </source>
</evidence>